<evidence type="ECO:0000256" key="3">
    <source>
        <dbReference type="ARBA" id="ARBA00009370"/>
    </source>
</evidence>
<evidence type="ECO:0000259" key="8">
    <source>
        <dbReference type="Pfam" id="PF10502"/>
    </source>
</evidence>
<dbReference type="PANTHER" id="PTHR43390:SF1">
    <property type="entry name" value="CHLOROPLAST PROCESSING PEPTIDASE"/>
    <property type="match status" value="1"/>
</dbReference>
<sequence length="225" mass="24361">MLRDIVVILLVAVLVSFLVKTFLVRSFYIPSGSMENTLMVDDRILVDEITPRFGGYDRGDVIVFRDPGGWLPPSTAPERPPVVEAGEWLLSLVGLAAPDSDDHLIKRIIGLPGDRVVCCNALGQIAVNGVPLDEGSYLRLPAGQTAASADAFDVTVPEGSLWVLGDNRYSSKDSRYNQDQPGAGFVPLDNLVGRAFLITYPLDRFGLIDFHHEVFSGVPAPEGAP</sequence>
<dbReference type="PRINTS" id="PR00727">
    <property type="entry name" value="LEADERPTASE"/>
</dbReference>
<name>A0AAU0MJW2_9MICO</name>
<feature type="domain" description="Peptidase S26" evidence="8">
    <location>
        <begin position="3"/>
        <end position="199"/>
    </location>
</feature>
<dbReference type="InterPro" id="IPR000223">
    <property type="entry name" value="Pept_S26A_signal_pept_1"/>
</dbReference>
<dbReference type="GO" id="GO:0009003">
    <property type="term" value="F:signal peptidase activity"/>
    <property type="evidence" value="ECO:0007669"/>
    <property type="project" value="UniProtKB-EC"/>
</dbReference>
<keyword evidence="10" id="KW-1185">Reference proteome</keyword>
<dbReference type="GO" id="GO:0006465">
    <property type="term" value="P:signal peptide processing"/>
    <property type="evidence" value="ECO:0007669"/>
    <property type="project" value="InterPro"/>
</dbReference>
<evidence type="ECO:0000256" key="1">
    <source>
        <dbReference type="ARBA" id="ARBA00000677"/>
    </source>
</evidence>
<keyword evidence="5 7" id="KW-0378">Hydrolase</keyword>
<evidence type="ECO:0000256" key="6">
    <source>
        <dbReference type="PIRSR" id="PIRSR600223-1"/>
    </source>
</evidence>
<comment type="catalytic activity">
    <reaction evidence="1 7">
        <text>Cleavage of hydrophobic, N-terminal signal or leader sequences from secreted and periplasmic proteins.</text>
        <dbReference type="EC" id="3.4.21.89"/>
    </reaction>
</comment>
<feature type="active site" evidence="6">
    <location>
        <position position="106"/>
    </location>
</feature>
<dbReference type="AlphaFoldDB" id="A0AAU0MJW2"/>
<dbReference type="NCBIfam" id="TIGR02227">
    <property type="entry name" value="sigpep_I_bact"/>
    <property type="match status" value="1"/>
</dbReference>
<organism evidence="9 10">
    <name type="scientific">Microbacterium limosum</name>
    <dbReference type="NCBI Taxonomy" id="3079935"/>
    <lineage>
        <taxon>Bacteria</taxon>
        <taxon>Bacillati</taxon>
        <taxon>Actinomycetota</taxon>
        <taxon>Actinomycetes</taxon>
        <taxon>Micrococcales</taxon>
        <taxon>Microbacteriaceae</taxon>
        <taxon>Microbacterium</taxon>
    </lineage>
</organism>
<evidence type="ECO:0000256" key="4">
    <source>
        <dbReference type="ARBA" id="ARBA00013208"/>
    </source>
</evidence>
<dbReference type="GO" id="GO:0004252">
    <property type="term" value="F:serine-type endopeptidase activity"/>
    <property type="evidence" value="ECO:0007669"/>
    <property type="project" value="InterPro"/>
</dbReference>
<comment type="similarity">
    <text evidence="3 7">Belongs to the peptidase S26 family.</text>
</comment>
<dbReference type="PROSITE" id="PS00761">
    <property type="entry name" value="SPASE_I_3"/>
    <property type="match status" value="1"/>
</dbReference>
<protein>
    <recommendedName>
        <fullName evidence="4 7">Signal peptidase I</fullName>
        <ecNumber evidence="4 7">3.4.21.89</ecNumber>
    </recommendedName>
</protein>
<dbReference type="InterPro" id="IPR036286">
    <property type="entry name" value="LexA/Signal_pep-like_sf"/>
</dbReference>
<dbReference type="Proteomes" id="UP001329313">
    <property type="component" value="Chromosome"/>
</dbReference>
<dbReference type="Gene3D" id="2.10.109.10">
    <property type="entry name" value="Umud Fragment, subunit A"/>
    <property type="match status" value="1"/>
</dbReference>
<dbReference type="GO" id="GO:0005886">
    <property type="term" value="C:plasma membrane"/>
    <property type="evidence" value="ECO:0007669"/>
    <property type="project" value="UniProtKB-SubCell"/>
</dbReference>
<proteinExistence type="inferred from homology"/>
<dbReference type="InterPro" id="IPR019533">
    <property type="entry name" value="Peptidase_S26"/>
</dbReference>
<dbReference type="SUPFAM" id="SSF51306">
    <property type="entry name" value="LexA/Signal peptidase"/>
    <property type="match status" value="1"/>
</dbReference>
<feature type="active site" evidence="6">
    <location>
        <position position="33"/>
    </location>
</feature>
<evidence type="ECO:0000256" key="5">
    <source>
        <dbReference type="ARBA" id="ARBA00022801"/>
    </source>
</evidence>
<dbReference type="EMBL" id="CP137080">
    <property type="protein sequence ID" value="WOQ70924.1"/>
    <property type="molecule type" value="Genomic_DNA"/>
</dbReference>
<evidence type="ECO:0000256" key="2">
    <source>
        <dbReference type="ARBA" id="ARBA00004401"/>
    </source>
</evidence>
<dbReference type="EC" id="3.4.21.89" evidence="4 7"/>
<evidence type="ECO:0000313" key="10">
    <source>
        <dbReference type="Proteomes" id="UP001329313"/>
    </source>
</evidence>
<reference evidence="9 10" key="1">
    <citation type="submission" date="2023-10" db="EMBL/GenBank/DDBJ databases">
        <title>Y20.</title>
        <authorList>
            <person name="Zhang G."/>
            <person name="Ding Y."/>
        </authorList>
    </citation>
    <scope>NUCLEOTIDE SEQUENCE [LARGE SCALE GENOMIC DNA]</scope>
    <source>
        <strain evidence="9 10">Y20</strain>
    </source>
</reference>
<dbReference type="PANTHER" id="PTHR43390">
    <property type="entry name" value="SIGNAL PEPTIDASE I"/>
    <property type="match status" value="1"/>
</dbReference>
<dbReference type="Pfam" id="PF10502">
    <property type="entry name" value="Peptidase_S26"/>
    <property type="match status" value="1"/>
</dbReference>
<accession>A0AAU0MJW2</accession>
<dbReference type="CDD" id="cd06530">
    <property type="entry name" value="S26_SPase_I"/>
    <property type="match status" value="1"/>
</dbReference>
<dbReference type="InterPro" id="IPR019758">
    <property type="entry name" value="Pept_S26A_signal_pept_1_CS"/>
</dbReference>
<comment type="subcellular location">
    <subcellularLocation>
        <location evidence="2">Cell membrane</location>
        <topology evidence="2">Single-pass type II membrane protein</topology>
    </subcellularLocation>
    <subcellularLocation>
        <location evidence="7">Membrane</location>
        <topology evidence="7">Single-pass type II membrane protein</topology>
    </subcellularLocation>
</comment>
<dbReference type="KEGG" id="mliy:RYJ27_04915"/>
<keyword evidence="7" id="KW-0645">Protease</keyword>
<evidence type="ECO:0000256" key="7">
    <source>
        <dbReference type="RuleBase" id="RU362042"/>
    </source>
</evidence>
<gene>
    <name evidence="9" type="primary">lepB</name>
    <name evidence="9" type="ORF">RYJ27_04915</name>
</gene>
<evidence type="ECO:0000313" key="9">
    <source>
        <dbReference type="EMBL" id="WOQ70924.1"/>
    </source>
</evidence>